<dbReference type="Pfam" id="PF07859">
    <property type="entry name" value="Abhydrolase_3"/>
    <property type="match status" value="2"/>
</dbReference>
<dbReference type="Proteomes" id="UP000053789">
    <property type="component" value="Unassembled WGS sequence"/>
</dbReference>
<feature type="region of interest" description="Disordered" evidence="2">
    <location>
        <begin position="1"/>
        <end position="52"/>
    </location>
</feature>
<feature type="compositionally biased region" description="Polar residues" evidence="2">
    <location>
        <begin position="1"/>
        <end position="11"/>
    </location>
</feature>
<dbReference type="EMBL" id="KN846989">
    <property type="protein sequence ID" value="KIW92052.1"/>
    <property type="molecule type" value="Genomic_DNA"/>
</dbReference>
<reference evidence="4" key="1">
    <citation type="submission" date="2015-01" db="EMBL/GenBank/DDBJ databases">
        <title>The Genome Sequence of Cladophialophora bantiana CBS 173.52.</title>
        <authorList>
            <consortium name="The Broad Institute Genomics Platform"/>
            <person name="Cuomo C."/>
            <person name="de Hoog S."/>
            <person name="Gorbushina A."/>
            <person name="Stielow B."/>
            <person name="Teixiera M."/>
            <person name="Abouelleil A."/>
            <person name="Chapman S.B."/>
            <person name="Priest M."/>
            <person name="Young S.K."/>
            <person name="Wortman J."/>
            <person name="Nusbaum C."/>
            <person name="Birren B."/>
        </authorList>
    </citation>
    <scope>NUCLEOTIDE SEQUENCE [LARGE SCALE GENOMIC DNA]</scope>
    <source>
        <strain evidence="4">CBS 173.52</strain>
    </source>
</reference>
<feature type="domain" description="Alpha/beta hydrolase fold-3" evidence="3">
    <location>
        <begin position="310"/>
        <end position="459"/>
    </location>
</feature>
<keyword evidence="5" id="KW-1185">Reference proteome</keyword>
<dbReference type="SUPFAM" id="SSF53474">
    <property type="entry name" value="alpha/beta-Hydrolases"/>
    <property type="match status" value="1"/>
</dbReference>
<organism evidence="4 5">
    <name type="scientific">Cladophialophora bantiana (strain ATCC 10958 / CBS 173.52 / CDC B-1940 / NIH 8579)</name>
    <name type="common">Xylohypha bantiana</name>
    <dbReference type="NCBI Taxonomy" id="1442370"/>
    <lineage>
        <taxon>Eukaryota</taxon>
        <taxon>Fungi</taxon>
        <taxon>Dikarya</taxon>
        <taxon>Ascomycota</taxon>
        <taxon>Pezizomycotina</taxon>
        <taxon>Eurotiomycetes</taxon>
        <taxon>Chaetothyriomycetidae</taxon>
        <taxon>Chaetothyriales</taxon>
        <taxon>Herpotrichiellaceae</taxon>
        <taxon>Cladophialophora</taxon>
    </lineage>
</organism>
<dbReference type="InterPro" id="IPR050300">
    <property type="entry name" value="GDXG_lipolytic_enzyme"/>
</dbReference>
<evidence type="ECO:0000256" key="1">
    <source>
        <dbReference type="ARBA" id="ARBA00022801"/>
    </source>
</evidence>
<sequence>MPRTPSPSHLNMTPPGEEIQMSETKPHAESEPDPEQQPAAASIDAQDFASPKNPAIAFTDASRAENGHALEPPGHMLGEVFSNTFSNEEEERQFSMRPRSMSHHLSAKDIPSRKWLKIKAKWWRALEMLGMLFHSWAWPRPAKPAFKWGIETETDPIELYFYLPPTYDEILQRDPLYRFPAVVNFHGGGFCLGDAQDDQYWARVVLQHTNCIFVSVNYRRAPEHPFPTPVDDCVEALVFIAENAEELHIDQTNIALSGFSAGANLAFSAPLRLAYHRKLNGLEKTRSRPVTAHSADTTDTYGTYMTDHDDHHHESHNFLTPVPSGSVLSTSNLVRQKTGTPLQIRSIIAWYPLLDWTMSRSRKIRESLNPKKCLSKTFTDLFDFSYLPAPDMHGDHCSPYASPALAPDEMIREGLPRDIQMWLCEWDMLLREGQLFAERLDALGKRIDHKTIPRVPHAWDKSPNPFRDQRAIDVLYTKAAMNLNRVFQDRNGVGPFSSMSSLHPEDPIIQRQPRRSVVLPM</sequence>
<evidence type="ECO:0000313" key="5">
    <source>
        <dbReference type="Proteomes" id="UP000053789"/>
    </source>
</evidence>
<proteinExistence type="predicted"/>
<dbReference type="PANTHER" id="PTHR48081">
    <property type="entry name" value="AB HYDROLASE SUPERFAMILY PROTEIN C4A8.06C"/>
    <property type="match status" value="1"/>
</dbReference>
<dbReference type="VEuPathDB" id="FungiDB:Z519_07034"/>
<keyword evidence="1" id="KW-0378">Hydrolase</keyword>
<dbReference type="InterPro" id="IPR029058">
    <property type="entry name" value="AB_hydrolase_fold"/>
</dbReference>
<dbReference type="Gene3D" id="3.40.50.1820">
    <property type="entry name" value="alpha/beta hydrolase"/>
    <property type="match status" value="1"/>
</dbReference>
<evidence type="ECO:0000256" key="2">
    <source>
        <dbReference type="SAM" id="MobiDB-lite"/>
    </source>
</evidence>
<dbReference type="PANTHER" id="PTHR48081:SF8">
    <property type="entry name" value="ALPHA_BETA HYDROLASE FOLD-3 DOMAIN-CONTAINING PROTEIN-RELATED"/>
    <property type="match status" value="1"/>
</dbReference>
<dbReference type="HOGENOM" id="CLU_012494_3_2_1"/>
<evidence type="ECO:0000259" key="3">
    <source>
        <dbReference type="Pfam" id="PF07859"/>
    </source>
</evidence>
<gene>
    <name evidence="4" type="ORF">Z519_07034</name>
</gene>
<dbReference type="GO" id="GO:0016787">
    <property type="term" value="F:hydrolase activity"/>
    <property type="evidence" value="ECO:0007669"/>
    <property type="project" value="UniProtKB-KW"/>
</dbReference>
<dbReference type="InterPro" id="IPR013094">
    <property type="entry name" value="AB_hydrolase_3"/>
</dbReference>
<accession>A0A0D2G019</accession>
<name>A0A0D2G019_CLAB1</name>
<feature type="domain" description="Alpha/beta hydrolase fold-3" evidence="3">
    <location>
        <begin position="182"/>
        <end position="275"/>
    </location>
</feature>
<dbReference type="RefSeq" id="XP_016618721.1">
    <property type="nucleotide sequence ID" value="XM_016764771.1"/>
</dbReference>
<dbReference type="OrthoDB" id="433474at2759"/>
<dbReference type="AlphaFoldDB" id="A0A0D2G019"/>
<evidence type="ECO:0000313" key="4">
    <source>
        <dbReference type="EMBL" id="KIW92052.1"/>
    </source>
</evidence>
<protein>
    <recommendedName>
        <fullName evidence="3">Alpha/beta hydrolase fold-3 domain-containing protein</fullName>
    </recommendedName>
</protein>
<dbReference type="GeneID" id="27699962"/>